<sequence length="291" mass="31769">MDINALKDFHLIAASGGIGAASRASGKPKATLSRRLTDLEEALGVRLIERGGQRLHITEAGERLLSHTVGAIRDIDEAVESAREASASPSGWLRIAAPLLFSQLALGQLLAAFRRRYPRIHVEVISENRMSDLVDEHFDVAIRINPHKNSTLVGRQFARDKLALVAVPTLEMPPGDAQNAPEIPAIVMSTYSDGEVWTVQGGKLHFAPQPVMRLSSLLTVRDATLAGAGAAMLPQSIVSQQLEKGELVCWGEADILTELWVLHTSRRLQSPKVKAFVEFICEQYPTGWFAV</sequence>
<dbReference type="PANTHER" id="PTHR30537">
    <property type="entry name" value="HTH-TYPE TRANSCRIPTIONAL REGULATOR"/>
    <property type="match status" value="1"/>
</dbReference>
<evidence type="ECO:0000256" key="2">
    <source>
        <dbReference type="ARBA" id="ARBA00023015"/>
    </source>
</evidence>
<dbReference type="SUPFAM" id="SSF53850">
    <property type="entry name" value="Periplasmic binding protein-like II"/>
    <property type="match status" value="1"/>
</dbReference>
<dbReference type="Gene3D" id="1.10.10.10">
    <property type="entry name" value="Winged helix-like DNA-binding domain superfamily/Winged helix DNA-binding domain"/>
    <property type="match status" value="1"/>
</dbReference>
<accession>A0A1B7L3M7</accession>
<dbReference type="Pfam" id="PF00126">
    <property type="entry name" value="HTH_1"/>
    <property type="match status" value="1"/>
</dbReference>
<keyword evidence="7" id="KW-1185">Reference proteome</keyword>
<reference evidence="7" key="1">
    <citation type="submission" date="2016-05" db="EMBL/GenBank/DDBJ databases">
        <authorList>
            <person name="Behera P."/>
            <person name="Vaishampayan P."/>
            <person name="Singh N."/>
            <person name="Raina V."/>
            <person name="Suar M."/>
            <person name="Pattnaik A."/>
            <person name="Rastogi G."/>
        </authorList>
    </citation>
    <scope>NUCLEOTIDE SEQUENCE [LARGE SCALE GENOMIC DNA]</scope>
    <source>
        <strain evidence="7">MP23</strain>
    </source>
</reference>
<comment type="caution">
    <text evidence="6">The sequence shown here is derived from an EMBL/GenBank/DDBJ whole genome shotgun (WGS) entry which is preliminary data.</text>
</comment>
<dbReference type="CDD" id="cd08422">
    <property type="entry name" value="PBP2_CrgA_like"/>
    <property type="match status" value="1"/>
</dbReference>
<dbReference type="Proteomes" id="UP000078225">
    <property type="component" value="Unassembled WGS sequence"/>
</dbReference>
<keyword evidence="3" id="KW-0238">DNA-binding</keyword>
<dbReference type="InterPro" id="IPR036388">
    <property type="entry name" value="WH-like_DNA-bd_sf"/>
</dbReference>
<dbReference type="Pfam" id="PF03466">
    <property type="entry name" value="LysR_substrate"/>
    <property type="match status" value="1"/>
</dbReference>
<dbReference type="SUPFAM" id="SSF46785">
    <property type="entry name" value="Winged helix' DNA-binding domain"/>
    <property type="match status" value="1"/>
</dbReference>
<dbReference type="AlphaFoldDB" id="A0A1B7L3M7"/>
<dbReference type="GO" id="GO:0043565">
    <property type="term" value="F:sequence-specific DNA binding"/>
    <property type="evidence" value="ECO:0007669"/>
    <property type="project" value="TreeGrafter"/>
</dbReference>
<evidence type="ECO:0000256" key="1">
    <source>
        <dbReference type="ARBA" id="ARBA00009437"/>
    </source>
</evidence>
<evidence type="ECO:0000313" key="7">
    <source>
        <dbReference type="Proteomes" id="UP000078225"/>
    </source>
</evidence>
<protein>
    <submittedName>
        <fullName evidence="6">LysR family transcriptional regulator</fullName>
    </submittedName>
</protein>
<feature type="domain" description="HTH lysR-type" evidence="5">
    <location>
        <begin position="1"/>
        <end position="58"/>
    </location>
</feature>
<dbReference type="InterPro" id="IPR058163">
    <property type="entry name" value="LysR-type_TF_proteobact-type"/>
</dbReference>
<name>A0A1B7L3M7_9ENTR</name>
<dbReference type="STRING" id="1691903.A9B99_06715"/>
<dbReference type="EMBL" id="LYRP01000012">
    <property type="protein sequence ID" value="OAT76999.1"/>
    <property type="molecule type" value="Genomic_DNA"/>
</dbReference>
<dbReference type="OrthoDB" id="8885940at2"/>
<dbReference type="InterPro" id="IPR005119">
    <property type="entry name" value="LysR_subst-bd"/>
</dbReference>
<dbReference type="RefSeq" id="WP_064597528.1">
    <property type="nucleotide sequence ID" value="NZ_LYRP01000012.1"/>
</dbReference>
<dbReference type="PROSITE" id="PS50931">
    <property type="entry name" value="HTH_LYSR"/>
    <property type="match status" value="1"/>
</dbReference>
<dbReference type="PANTHER" id="PTHR30537:SF35">
    <property type="entry name" value="TRANSCRIPTIONAL REGULATORY PROTEIN"/>
    <property type="match status" value="1"/>
</dbReference>
<dbReference type="InterPro" id="IPR036390">
    <property type="entry name" value="WH_DNA-bd_sf"/>
</dbReference>
<evidence type="ECO:0000256" key="4">
    <source>
        <dbReference type="ARBA" id="ARBA00023163"/>
    </source>
</evidence>
<organism evidence="6 7">
    <name type="scientific">Mangrovibacter phragmitis</name>
    <dbReference type="NCBI Taxonomy" id="1691903"/>
    <lineage>
        <taxon>Bacteria</taxon>
        <taxon>Pseudomonadati</taxon>
        <taxon>Pseudomonadota</taxon>
        <taxon>Gammaproteobacteria</taxon>
        <taxon>Enterobacterales</taxon>
        <taxon>Enterobacteriaceae</taxon>
        <taxon>Mangrovibacter</taxon>
    </lineage>
</organism>
<keyword evidence="2" id="KW-0805">Transcription regulation</keyword>
<dbReference type="Gene3D" id="3.40.190.290">
    <property type="match status" value="1"/>
</dbReference>
<evidence type="ECO:0000313" key="6">
    <source>
        <dbReference type="EMBL" id="OAT76999.1"/>
    </source>
</evidence>
<proteinExistence type="inferred from homology"/>
<dbReference type="InterPro" id="IPR000847">
    <property type="entry name" value="LysR_HTH_N"/>
</dbReference>
<keyword evidence="4" id="KW-0804">Transcription</keyword>
<comment type="similarity">
    <text evidence="1">Belongs to the LysR transcriptional regulatory family.</text>
</comment>
<evidence type="ECO:0000259" key="5">
    <source>
        <dbReference type="PROSITE" id="PS50931"/>
    </source>
</evidence>
<dbReference type="GO" id="GO:0003700">
    <property type="term" value="F:DNA-binding transcription factor activity"/>
    <property type="evidence" value="ECO:0007669"/>
    <property type="project" value="InterPro"/>
</dbReference>
<evidence type="ECO:0000256" key="3">
    <source>
        <dbReference type="ARBA" id="ARBA00023125"/>
    </source>
</evidence>
<dbReference type="GO" id="GO:0006351">
    <property type="term" value="P:DNA-templated transcription"/>
    <property type="evidence" value="ECO:0007669"/>
    <property type="project" value="TreeGrafter"/>
</dbReference>
<gene>
    <name evidence="6" type="ORF">A9B99_06715</name>
</gene>